<reference evidence="2" key="2">
    <citation type="submission" date="2023-11" db="EMBL/GenBank/DDBJ databases">
        <title>MicrobeMod: A computational toolkit for identifying prokaryotic methylation and restriction-modification with nanopore sequencing.</title>
        <authorList>
            <person name="Crits-Christoph A."/>
            <person name="Kang S.C."/>
            <person name="Lee H."/>
            <person name="Ostrov N."/>
        </authorList>
    </citation>
    <scope>NUCLEOTIDE SEQUENCE</scope>
    <source>
        <strain evidence="2">ATCC 51242</strain>
    </source>
</reference>
<accession>A0A023X8Q3</accession>
<gene>
    <name evidence="1" type="ORF">RradSPS_3141</name>
    <name evidence="2" type="ORF">SIL72_16360</name>
</gene>
<dbReference type="Gene3D" id="1.10.10.10">
    <property type="entry name" value="Winged helix-like DNA-binding domain superfamily/Winged helix DNA-binding domain"/>
    <property type="match status" value="1"/>
</dbReference>
<dbReference type="InterPro" id="IPR009057">
    <property type="entry name" value="Homeodomain-like_sf"/>
</dbReference>
<dbReference type="RefSeq" id="WP_041339432.1">
    <property type="nucleotide sequence ID" value="NZ_CP007517.1"/>
</dbReference>
<dbReference type="KEGG" id="rrd:RradSPS_3141"/>
<protein>
    <submittedName>
        <fullName evidence="2">DUF433 domain-containing protein</fullName>
    </submittedName>
</protein>
<dbReference type="AlphaFoldDB" id="A0A023X8Q3"/>
<evidence type="ECO:0000313" key="2">
    <source>
        <dbReference type="EMBL" id="MDX5895604.1"/>
    </source>
</evidence>
<geneLocation type="plasmid" evidence="1">
    <name>3</name>
</geneLocation>
<dbReference type="OrthoDB" id="200074at2"/>
<keyword evidence="1" id="KW-0614">Plasmid</keyword>
<proteinExistence type="predicted"/>
<dbReference type="SUPFAM" id="SSF46689">
    <property type="entry name" value="Homeodomain-like"/>
    <property type="match status" value="1"/>
</dbReference>
<organism evidence="1 3">
    <name type="scientific">Rubrobacter radiotolerans</name>
    <name type="common">Arthrobacter radiotolerans</name>
    <dbReference type="NCBI Taxonomy" id="42256"/>
    <lineage>
        <taxon>Bacteria</taxon>
        <taxon>Bacillati</taxon>
        <taxon>Actinomycetota</taxon>
        <taxon>Rubrobacteria</taxon>
        <taxon>Rubrobacterales</taxon>
        <taxon>Rubrobacteraceae</taxon>
        <taxon>Rubrobacter</taxon>
    </lineage>
</organism>
<sequence>MEATEIVSRDPEVMNGALVFAGTRVPVEVLVEYLAAGDSLDEFLEAIPTVSREQAVAYLKLTPEAVEEAAGLAGSAR</sequence>
<keyword evidence="3" id="KW-1185">Reference proteome</keyword>
<evidence type="ECO:0000313" key="3">
    <source>
        <dbReference type="Proteomes" id="UP000025229"/>
    </source>
</evidence>
<dbReference type="Proteomes" id="UP001281130">
    <property type="component" value="Unassembled WGS sequence"/>
</dbReference>
<dbReference type="eggNOG" id="COG2442">
    <property type="taxonomic scope" value="Bacteria"/>
</dbReference>
<dbReference type="InterPro" id="IPR007367">
    <property type="entry name" value="DUF433"/>
</dbReference>
<dbReference type="Proteomes" id="UP000025229">
    <property type="component" value="Plasmid 3"/>
</dbReference>
<dbReference type="EMBL" id="CP007517">
    <property type="protein sequence ID" value="AHY48424.1"/>
    <property type="molecule type" value="Genomic_DNA"/>
</dbReference>
<dbReference type="EMBL" id="JAWXXX010000004">
    <property type="protein sequence ID" value="MDX5895604.1"/>
    <property type="molecule type" value="Genomic_DNA"/>
</dbReference>
<name>A0A023X8Q3_RUBRA</name>
<evidence type="ECO:0000313" key="1">
    <source>
        <dbReference type="EMBL" id="AHY48424.1"/>
    </source>
</evidence>
<dbReference type="InterPro" id="IPR036388">
    <property type="entry name" value="WH-like_DNA-bd_sf"/>
</dbReference>
<dbReference type="HOGENOM" id="CLU_126005_3_0_11"/>
<reference evidence="1 3" key="1">
    <citation type="submission" date="2014-03" db="EMBL/GenBank/DDBJ databases">
        <title>Complete genome sequence of the Radio-Resistant Rubrobacter radiotolerans RSPS-4.</title>
        <authorList>
            <person name="Egas C.C."/>
            <person name="Barroso C.C."/>
            <person name="Froufe H.J.C."/>
            <person name="Pacheco J.J."/>
            <person name="Albuquerque L.L."/>
            <person name="da Costa M.M.S."/>
        </authorList>
    </citation>
    <scope>NUCLEOTIDE SEQUENCE [LARGE SCALE GENOMIC DNA]</scope>
    <source>
        <strain evidence="1 3">RSPS-4</strain>
        <plasmid evidence="1 3">3</plasmid>
    </source>
</reference>
<dbReference type="Pfam" id="PF04255">
    <property type="entry name" value="DUF433"/>
    <property type="match status" value="1"/>
</dbReference>